<proteinExistence type="predicted"/>
<organism evidence="2 3">
    <name type="scientific">Paludibacter jiangxiensis</name>
    <dbReference type="NCBI Taxonomy" id="681398"/>
    <lineage>
        <taxon>Bacteria</taxon>
        <taxon>Pseudomonadati</taxon>
        <taxon>Bacteroidota</taxon>
        <taxon>Bacteroidia</taxon>
        <taxon>Bacteroidales</taxon>
        <taxon>Paludibacteraceae</taxon>
        <taxon>Paludibacter</taxon>
    </lineage>
</organism>
<evidence type="ECO:0008006" key="4">
    <source>
        <dbReference type="Google" id="ProtNLM"/>
    </source>
</evidence>
<dbReference type="InterPro" id="IPR046090">
    <property type="entry name" value="DUF6108"/>
</dbReference>
<feature type="chain" id="PRO_5007904937" description="DUF4252 domain-containing protein" evidence="1">
    <location>
        <begin position="25"/>
        <end position="150"/>
    </location>
</feature>
<dbReference type="STRING" id="681398.PJIAN_1624"/>
<sequence length="150" mass="16713">MRRSTKLCFLLFAMMALALPQHLAAQKDLQISKVFDIYGKKKGVTMVELSGEMLGDYNLSLFKSIVINDDPGAGDFIRKCLAKDQEGAKKVKQVISSGNLSTIILQLPRKGRLNRLILYNATSSGYKITLVYLESSDEADDILNLLLKKK</sequence>
<keyword evidence="3" id="KW-1185">Reference proteome</keyword>
<accession>A0A170YSP4</accession>
<feature type="signal peptide" evidence="1">
    <location>
        <begin position="1"/>
        <end position="24"/>
    </location>
</feature>
<keyword evidence="1" id="KW-0732">Signal</keyword>
<protein>
    <recommendedName>
        <fullName evidence="4">DUF4252 domain-containing protein</fullName>
    </recommendedName>
</protein>
<evidence type="ECO:0000256" key="1">
    <source>
        <dbReference type="SAM" id="SignalP"/>
    </source>
</evidence>
<reference evidence="3" key="2">
    <citation type="journal article" date="2017" name="Genome Announc.">
        <title>Draft genome sequence of Paludibacter jiangxiensis NM7(T), a propionate-producing fermentative bacterium.</title>
        <authorList>
            <person name="Qiu Y.-L."/>
            <person name="Tourlousse D.M."/>
            <person name="Matsuura N."/>
            <person name="Ohashi A."/>
            <person name="Sekiguchi Y."/>
        </authorList>
    </citation>
    <scope>NUCLEOTIDE SEQUENCE [LARGE SCALE GENOMIC DNA]</scope>
    <source>
        <strain evidence="3">NM7</strain>
    </source>
</reference>
<gene>
    <name evidence="2" type="ORF">PJIAN_1624</name>
</gene>
<comment type="caution">
    <text evidence="2">The sequence shown here is derived from an EMBL/GenBank/DDBJ whole genome shotgun (WGS) entry which is preliminary data.</text>
</comment>
<dbReference type="AlphaFoldDB" id="A0A170YSP4"/>
<evidence type="ECO:0000313" key="3">
    <source>
        <dbReference type="Proteomes" id="UP000076586"/>
    </source>
</evidence>
<dbReference type="OrthoDB" id="997123at2"/>
<dbReference type="Proteomes" id="UP000076586">
    <property type="component" value="Unassembled WGS sequence"/>
</dbReference>
<dbReference type="RefSeq" id="WP_153802467.1">
    <property type="nucleotide sequence ID" value="NZ_BDCR01000001.1"/>
</dbReference>
<dbReference type="Pfam" id="PF19603">
    <property type="entry name" value="DUF6108"/>
    <property type="match status" value="1"/>
</dbReference>
<evidence type="ECO:0000313" key="2">
    <source>
        <dbReference type="EMBL" id="GAT62034.1"/>
    </source>
</evidence>
<dbReference type="EMBL" id="BDCR01000001">
    <property type="protein sequence ID" value="GAT62034.1"/>
    <property type="molecule type" value="Genomic_DNA"/>
</dbReference>
<name>A0A170YSP4_9BACT</name>
<reference evidence="3" key="1">
    <citation type="submission" date="2016-04" db="EMBL/GenBank/DDBJ databases">
        <title>Draft genome sequence of Paludibacter jiangxiensis strain NM7.</title>
        <authorList>
            <person name="Qiu Y."/>
            <person name="Matsuura N."/>
            <person name="Ohashi A."/>
            <person name="Tourlousse M.D."/>
            <person name="Sekiguchi Y."/>
        </authorList>
    </citation>
    <scope>NUCLEOTIDE SEQUENCE [LARGE SCALE GENOMIC DNA]</scope>
    <source>
        <strain evidence="3">NM7</strain>
    </source>
</reference>